<dbReference type="RefSeq" id="WP_068540403.1">
    <property type="nucleotide sequence ID" value="NZ_LSFI01000001.1"/>
</dbReference>
<dbReference type="AlphaFoldDB" id="A0A177EBF3"/>
<gene>
    <name evidence="2" type="ORF">TH606_00250</name>
</gene>
<dbReference type="Proteomes" id="UP000076964">
    <property type="component" value="Unassembled WGS sequence"/>
</dbReference>
<dbReference type="Pfam" id="PF02195">
    <property type="entry name" value="ParB_N"/>
    <property type="match status" value="1"/>
</dbReference>
<protein>
    <submittedName>
        <fullName evidence="2">Chromosome partitioning protein ParB</fullName>
    </submittedName>
</protein>
<dbReference type="SMART" id="SM00470">
    <property type="entry name" value="ParB"/>
    <property type="match status" value="1"/>
</dbReference>
<keyword evidence="3" id="KW-1185">Reference proteome</keyword>
<dbReference type="OrthoDB" id="9771335at2"/>
<dbReference type="CDD" id="cd16387">
    <property type="entry name" value="ParB_N_Srx"/>
    <property type="match status" value="1"/>
</dbReference>
<dbReference type="EMBL" id="LSFI01000001">
    <property type="protein sequence ID" value="OAG28730.1"/>
    <property type="molecule type" value="Genomic_DNA"/>
</dbReference>
<proteinExistence type="predicted"/>
<dbReference type="SUPFAM" id="SSF110849">
    <property type="entry name" value="ParB/Sulfiredoxin"/>
    <property type="match status" value="1"/>
</dbReference>
<sequence length="261" mass="30293">MKELCRYKDPVKKQELCLSVFKVDEILIPSFQRDISEGLKRNLELAIEKLGFLHPIIVVEGEEGYYVVDGRHRLEALKELGYEEIIGIIAPKELALHILEFNTEKPPNVKEKSKQAYRLFQEFLAKEPQTLEFDLISFFKEPSLITFGFVLEEVEPKFPASFYESFVSKIDQFLHEPLEEAARERRRRAEKLVELNHQVNETYARLGLTNALLKGEIVRKAVQRAYGIRVRKIDDDFYEAIEKIKEALAEISPEDVGGHEI</sequence>
<dbReference type="Gene3D" id="3.90.1530.10">
    <property type="entry name" value="Conserved hypothetical protein from pyrococcus furiosus pfu- 392566-001, ParB domain"/>
    <property type="match status" value="1"/>
</dbReference>
<dbReference type="InterPro" id="IPR036086">
    <property type="entry name" value="ParB/Sulfiredoxin_sf"/>
</dbReference>
<reference evidence="2 3" key="1">
    <citation type="submission" date="2016-02" db="EMBL/GenBank/DDBJ databases">
        <title>Draft genome sequence of Thermodesulfatator sp. S606.</title>
        <authorList>
            <person name="Lai Q."/>
            <person name="Cao J."/>
            <person name="Dupont S."/>
            <person name="Shao Z."/>
            <person name="Jebbar M."/>
            <person name="Alain K."/>
        </authorList>
    </citation>
    <scope>NUCLEOTIDE SEQUENCE [LARGE SCALE GENOMIC DNA]</scope>
    <source>
        <strain evidence="2 3">S606</strain>
    </source>
</reference>
<evidence type="ECO:0000313" key="3">
    <source>
        <dbReference type="Proteomes" id="UP000076964"/>
    </source>
</evidence>
<comment type="caution">
    <text evidence="2">The sequence shown here is derived from an EMBL/GenBank/DDBJ whole genome shotgun (WGS) entry which is preliminary data.</text>
</comment>
<dbReference type="STRING" id="1795632.TH606_00250"/>
<evidence type="ECO:0000313" key="2">
    <source>
        <dbReference type="EMBL" id="OAG28730.1"/>
    </source>
</evidence>
<accession>A0A177EBF3</accession>
<evidence type="ECO:0000259" key="1">
    <source>
        <dbReference type="SMART" id="SM00470"/>
    </source>
</evidence>
<organism evidence="2 3">
    <name type="scientific">Thermodesulfatator autotrophicus</name>
    <dbReference type="NCBI Taxonomy" id="1795632"/>
    <lineage>
        <taxon>Bacteria</taxon>
        <taxon>Pseudomonadati</taxon>
        <taxon>Thermodesulfobacteriota</taxon>
        <taxon>Thermodesulfobacteria</taxon>
        <taxon>Thermodesulfobacteriales</taxon>
        <taxon>Thermodesulfatatoraceae</taxon>
        <taxon>Thermodesulfatator</taxon>
    </lineage>
</organism>
<feature type="domain" description="ParB-like N-terminal" evidence="1">
    <location>
        <begin position="19"/>
        <end position="103"/>
    </location>
</feature>
<dbReference type="InterPro" id="IPR003115">
    <property type="entry name" value="ParB_N"/>
</dbReference>
<name>A0A177EBF3_9BACT</name>